<name>A0A447CVG9_9BRAD</name>
<protein>
    <submittedName>
        <fullName evidence="1">Type II toxin-antitoxin system ParD family antitoxin</fullName>
    </submittedName>
</protein>
<reference evidence="3" key="2">
    <citation type="submission" date="2018-10" db="EMBL/GenBank/DDBJ databases">
        <authorList>
            <person name="Peiro R."/>
            <person name="Begona"/>
            <person name="Cbmso G."/>
            <person name="Lopez M."/>
            <person name="Gonzalez S."/>
            <person name="Sacristan E."/>
            <person name="Castillo E."/>
        </authorList>
    </citation>
    <scope>NUCLEOTIDE SEQUENCE [LARGE SCALE GENOMIC DNA]</scope>
</reference>
<organism evidence="2 3">
    <name type="scientific">Rhodoplanes serenus</name>
    <dbReference type="NCBI Taxonomy" id="200615"/>
    <lineage>
        <taxon>Bacteria</taxon>
        <taxon>Pseudomonadati</taxon>
        <taxon>Pseudomonadota</taxon>
        <taxon>Alphaproteobacteria</taxon>
        <taxon>Hyphomicrobiales</taxon>
        <taxon>Nitrobacteraceae</taxon>
        <taxon>Rhodoplanes</taxon>
    </lineage>
</organism>
<evidence type="ECO:0000313" key="1">
    <source>
        <dbReference type="EMBL" id="MTW15461.1"/>
    </source>
</evidence>
<dbReference type="InterPro" id="IPR010985">
    <property type="entry name" value="Ribbon_hlx_hlx"/>
</dbReference>
<keyword evidence="3" id="KW-1185">Reference proteome</keyword>
<dbReference type="GO" id="GO:0006355">
    <property type="term" value="P:regulation of DNA-templated transcription"/>
    <property type="evidence" value="ECO:0007669"/>
    <property type="project" value="InterPro"/>
</dbReference>
<accession>A0A447CVG9</accession>
<dbReference type="EMBL" id="UWOC01000144">
    <property type="protein sequence ID" value="VCU09294.1"/>
    <property type="molecule type" value="Genomic_DNA"/>
</dbReference>
<reference evidence="1 4" key="3">
    <citation type="submission" date="2019-11" db="EMBL/GenBank/DDBJ databases">
        <title>Whole-genome sequence of Rhodoplanes serenus DSM 18633, type strain.</title>
        <authorList>
            <person name="Kyndt J.A."/>
            <person name="Meyer T.E."/>
        </authorList>
    </citation>
    <scope>NUCLEOTIDE SEQUENCE [LARGE SCALE GENOMIC DNA]</scope>
    <source>
        <strain evidence="1 4">DSM 18633</strain>
    </source>
</reference>
<evidence type="ECO:0000313" key="2">
    <source>
        <dbReference type="EMBL" id="VCU09294.1"/>
    </source>
</evidence>
<dbReference type="OrthoDB" id="514770at2"/>
<sequence length="90" mass="9854">MAAKQSLTVTLSDELMRMVRDRVASGAYADESEVVRDGLRALQLRDAVVERWIADDVAPAFDRVASGQEPLIPASEVFGGLEARHRSNRG</sequence>
<dbReference type="Gene3D" id="6.10.10.120">
    <property type="entry name" value="Antitoxin ParD1-like"/>
    <property type="match status" value="1"/>
</dbReference>
<dbReference type="Proteomes" id="UP000438991">
    <property type="component" value="Unassembled WGS sequence"/>
</dbReference>
<reference evidence="2" key="1">
    <citation type="submission" date="2018-10" db="EMBL/GenBank/DDBJ databases">
        <authorList>
            <person name="Peiro R."/>
            <person name="Begona"/>
            <person name="Cbmso G."/>
            <person name="Lopez M."/>
            <person name="Gonzalez S."/>
            <person name="Sacristan E."/>
            <person name="Castillo E."/>
        </authorList>
    </citation>
    <scope>NUCLEOTIDE SEQUENCE</scope>
    <source>
        <strain evidence="2">Rhod_genome</strain>
    </source>
</reference>
<dbReference type="RefSeq" id="WP_129609223.1">
    <property type="nucleotide sequence ID" value="NZ_UWOC01000144.1"/>
</dbReference>
<dbReference type="Proteomes" id="UP000289200">
    <property type="component" value="Unassembled WGS sequence"/>
</dbReference>
<comment type="caution">
    <text evidence="2">The sequence shown here is derived from an EMBL/GenBank/DDBJ whole genome shotgun (WGS) entry which is preliminary data.</text>
</comment>
<dbReference type="EMBL" id="WNKV01000003">
    <property type="protein sequence ID" value="MTW15461.1"/>
    <property type="molecule type" value="Genomic_DNA"/>
</dbReference>
<dbReference type="InterPro" id="IPR038296">
    <property type="entry name" value="ParD_sf"/>
</dbReference>
<evidence type="ECO:0000313" key="3">
    <source>
        <dbReference type="Proteomes" id="UP000289200"/>
    </source>
</evidence>
<evidence type="ECO:0000313" key="4">
    <source>
        <dbReference type="Proteomes" id="UP000438991"/>
    </source>
</evidence>
<proteinExistence type="predicted"/>
<gene>
    <name evidence="1" type="ORF">GJ689_04475</name>
    <name evidence="2" type="ORF">RHODGE_RHODGE_02468</name>
</gene>
<dbReference type="AlphaFoldDB" id="A0A447CVG9"/>
<dbReference type="SUPFAM" id="SSF47598">
    <property type="entry name" value="Ribbon-helix-helix"/>
    <property type="match status" value="1"/>
</dbReference>